<feature type="transmembrane region" description="Helical" evidence="12">
    <location>
        <begin position="401"/>
        <end position="426"/>
    </location>
</feature>
<comment type="similarity">
    <text evidence="2 11">Belongs to the sodium:solute symporter (SSF) (TC 2.A.21) family.</text>
</comment>
<dbReference type="InterPro" id="IPR001734">
    <property type="entry name" value="Na/solute_symporter"/>
</dbReference>
<dbReference type="Proteomes" id="UP000245938">
    <property type="component" value="Unassembled WGS sequence"/>
</dbReference>
<evidence type="ECO:0000256" key="8">
    <source>
        <dbReference type="ARBA" id="ARBA00023065"/>
    </source>
</evidence>
<dbReference type="GO" id="GO:0006814">
    <property type="term" value="P:sodium ion transport"/>
    <property type="evidence" value="ECO:0007669"/>
    <property type="project" value="UniProtKB-KW"/>
</dbReference>
<sequence length="513" mass="55953">MDGKFGVIDYIILFAYLLFILYIGIAVSKREKVGKEFFKGDGTIPWWVTAVSLFATLLSPISFLSLAGNSYLGSWQLWFAQLGLFIAVPAAIHFFLPVYRKLNLDTAYEYLERRFNTSMRVVGSVLFIVYQIGRMSIIMYLPALALSVVTGINTILIILFMGVIATIYSAFGGLKSVLWTDFIQGIVLIGGGIFALVFLLVTIKGGLGEVINVGTDNQKFFTDMAFFDPNFVNNSILLIVVGAGLSTAFSYISSQDMVQRYLTTTNLKEMNKMTYLNAGLSIFTATLFFLIGTGLYTFYKQQGGTMPGGQGDLIFASYIVNELPVGVSGLLIAGLFAAGQSTLSTGLNSVATSWTLDIQKILKPNMTDLASTRVAQIVSALVGVLSIAFAIVLAYSNVGSAYAWFNGLMGLALGLIGGTFTLGILTKRANAKGALTGFFVATLIAIYISYFTDISLWAYSIINLTTSLIFGYGFSLLFKEKSKAYSEPNLTYYDRIKNDDSILPTVDDQTKVE</sequence>
<comment type="caution">
    <text evidence="13">The sequence shown here is derived from an EMBL/GenBank/DDBJ whole genome shotgun (WGS) entry which is preliminary data.</text>
</comment>
<feature type="transmembrane region" description="Helical" evidence="12">
    <location>
        <begin position="182"/>
        <end position="203"/>
    </location>
</feature>
<reference evidence="13 14" key="1">
    <citation type="submission" date="2018-05" db="EMBL/GenBank/DDBJ databases">
        <title>Kurthia sibirica genome sequence.</title>
        <authorList>
            <person name="Maclea K.S."/>
            <person name="Goen A.E."/>
        </authorList>
    </citation>
    <scope>NUCLEOTIDE SEQUENCE [LARGE SCALE GENOMIC DNA]</scope>
    <source>
        <strain evidence="13 14">ATCC 49154</strain>
    </source>
</reference>
<feature type="transmembrane region" description="Helical" evidence="12">
    <location>
        <begin position="433"/>
        <end position="450"/>
    </location>
</feature>
<evidence type="ECO:0000256" key="12">
    <source>
        <dbReference type="SAM" id="Phobius"/>
    </source>
</evidence>
<dbReference type="InterPro" id="IPR051163">
    <property type="entry name" value="Sodium:Solute_Symporter_SSF"/>
</dbReference>
<accession>A0A2U3AR12</accession>
<keyword evidence="6 12" id="KW-1133">Transmembrane helix</keyword>
<feature type="transmembrane region" description="Helical" evidence="12">
    <location>
        <begin position="6"/>
        <end position="25"/>
    </location>
</feature>
<dbReference type="EMBL" id="QFVR01000001">
    <property type="protein sequence ID" value="PWI26998.1"/>
    <property type="molecule type" value="Genomic_DNA"/>
</dbReference>
<feature type="transmembrane region" description="Helical" evidence="12">
    <location>
        <begin position="318"/>
        <end position="338"/>
    </location>
</feature>
<keyword evidence="14" id="KW-1185">Reference proteome</keyword>
<dbReference type="PANTHER" id="PTHR42985">
    <property type="entry name" value="SODIUM-COUPLED MONOCARBOXYLATE TRANSPORTER"/>
    <property type="match status" value="1"/>
</dbReference>
<evidence type="ECO:0000256" key="4">
    <source>
        <dbReference type="ARBA" id="ARBA00022475"/>
    </source>
</evidence>
<protein>
    <submittedName>
        <fullName evidence="13">Sodium:solute symporter</fullName>
    </submittedName>
</protein>
<keyword evidence="5 12" id="KW-0812">Transmembrane</keyword>
<dbReference type="OrthoDB" id="9789704at2"/>
<gene>
    <name evidence="13" type="ORF">DEX24_01510</name>
</gene>
<keyword evidence="3" id="KW-0813">Transport</keyword>
<evidence type="ECO:0000256" key="3">
    <source>
        <dbReference type="ARBA" id="ARBA00022448"/>
    </source>
</evidence>
<keyword evidence="9 12" id="KW-0472">Membrane</keyword>
<evidence type="ECO:0000256" key="2">
    <source>
        <dbReference type="ARBA" id="ARBA00006434"/>
    </source>
</evidence>
<dbReference type="GO" id="GO:0015293">
    <property type="term" value="F:symporter activity"/>
    <property type="evidence" value="ECO:0007669"/>
    <property type="project" value="TreeGrafter"/>
</dbReference>
<feature type="transmembrane region" description="Helical" evidence="12">
    <location>
        <begin position="231"/>
        <end position="253"/>
    </location>
</feature>
<feature type="transmembrane region" description="Helical" evidence="12">
    <location>
        <begin position="120"/>
        <end position="141"/>
    </location>
</feature>
<feature type="transmembrane region" description="Helical" evidence="12">
    <location>
        <begin position="456"/>
        <end position="478"/>
    </location>
</feature>
<evidence type="ECO:0000313" key="13">
    <source>
        <dbReference type="EMBL" id="PWI26998.1"/>
    </source>
</evidence>
<evidence type="ECO:0000313" key="14">
    <source>
        <dbReference type="Proteomes" id="UP000245938"/>
    </source>
</evidence>
<feature type="transmembrane region" description="Helical" evidence="12">
    <location>
        <begin position="46"/>
        <end position="66"/>
    </location>
</feature>
<dbReference type="GO" id="GO:0005886">
    <property type="term" value="C:plasma membrane"/>
    <property type="evidence" value="ECO:0007669"/>
    <property type="project" value="UniProtKB-SubCell"/>
</dbReference>
<dbReference type="PROSITE" id="PS50283">
    <property type="entry name" value="NA_SOLUT_SYMP_3"/>
    <property type="match status" value="1"/>
</dbReference>
<keyword evidence="8" id="KW-0406">Ion transport</keyword>
<dbReference type="InterPro" id="IPR038377">
    <property type="entry name" value="Na/Glc_symporter_sf"/>
</dbReference>
<comment type="subcellular location">
    <subcellularLocation>
        <location evidence="1">Cell membrane</location>
        <topology evidence="1">Multi-pass membrane protein</topology>
    </subcellularLocation>
</comment>
<feature type="transmembrane region" description="Helical" evidence="12">
    <location>
        <begin position="374"/>
        <end position="395"/>
    </location>
</feature>
<name>A0A2U3AR12_9BACL</name>
<feature type="transmembrane region" description="Helical" evidence="12">
    <location>
        <begin position="274"/>
        <end position="298"/>
    </location>
</feature>
<dbReference type="AlphaFoldDB" id="A0A2U3AR12"/>
<dbReference type="PANTHER" id="PTHR42985:SF40">
    <property type="entry name" value="LD47995P-RELATED"/>
    <property type="match status" value="1"/>
</dbReference>
<dbReference type="Pfam" id="PF00474">
    <property type="entry name" value="SSF"/>
    <property type="match status" value="1"/>
</dbReference>
<evidence type="ECO:0000256" key="6">
    <source>
        <dbReference type="ARBA" id="ARBA00022989"/>
    </source>
</evidence>
<feature type="transmembrane region" description="Helical" evidence="12">
    <location>
        <begin position="78"/>
        <end position="99"/>
    </location>
</feature>
<organism evidence="13 14">
    <name type="scientific">Kurthia sibirica</name>
    <dbReference type="NCBI Taxonomy" id="202750"/>
    <lineage>
        <taxon>Bacteria</taxon>
        <taxon>Bacillati</taxon>
        <taxon>Bacillota</taxon>
        <taxon>Bacilli</taxon>
        <taxon>Bacillales</taxon>
        <taxon>Caryophanaceae</taxon>
        <taxon>Kurthia</taxon>
    </lineage>
</organism>
<dbReference type="NCBIfam" id="TIGR00813">
    <property type="entry name" value="sss"/>
    <property type="match status" value="1"/>
</dbReference>
<keyword evidence="4" id="KW-1003">Cell membrane</keyword>
<evidence type="ECO:0000256" key="1">
    <source>
        <dbReference type="ARBA" id="ARBA00004651"/>
    </source>
</evidence>
<proteinExistence type="inferred from homology"/>
<evidence type="ECO:0000256" key="10">
    <source>
        <dbReference type="ARBA" id="ARBA00023201"/>
    </source>
</evidence>
<keyword evidence="10" id="KW-0739">Sodium transport</keyword>
<dbReference type="Gene3D" id="1.20.1730.10">
    <property type="entry name" value="Sodium/glucose cotransporter"/>
    <property type="match status" value="1"/>
</dbReference>
<dbReference type="CDD" id="cd11495">
    <property type="entry name" value="SLC5sbd_NIS-like_u3"/>
    <property type="match status" value="1"/>
</dbReference>
<evidence type="ECO:0000256" key="7">
    <source>
        <dbReference type="ARBA" id="ARBA00023053"/>
    </source>
</evidence>
<dbReference type="RefSeq" id="WP_109304621.1">
    <property type="nucleotide sequence ID" value="NZ_BJUF01000029.1"/>
</dbReference>
<feature type="transmembrane region" description="Helical" evidence="12">
    <location>
        <begin position="147"/>
        <end position="170"/>
    </location>
</feature>
<keyword evidence="7" id="KW-0915">Sodium</keyword>
<evidence type="ECO:0000256" key="11">
    <source>
        <dbReference type="RuleBase" id="RU362091"/>
    </source>
</evidence>
<evidence type="ECO:0000256" key="5">
    <source>
        <dbReference type="ARBA" id="ARBA00022692"/>
    </source>
</evidence>
<evidence type="ECO:0000256" key="9">
    <source>
        <dbReference type="ARBA" id="ARBA00023136"/>
    </source>
</evidence>